<dbReference type="Pfam" id="PF14686">
    <property type="entry name" value="fn3_3"/>
    <property type="match status" value="1"/>
</dbReference>
<dbReference type="InterPro" id="IPR008979">
    <property type="entry name" value="Galactose-bd-like_sf"/>
</dbReference>
<dbReference type="Pfam" id="PF14683">
    <property type="entry name" value="CBM-like"/>
    <property type="match status" value="1"/>
</dbReference>
<evidence type="ECO:0000259" key="15">
    <source>
        <dbReference type="Pfam" id="PF14686"/>
    </source>
</evidence>
<dbReference type="Pfam" id="PF09284">
    <property type="entry name" value="RhgB_N"/>
    <property type="match status" value="1"/>
</dbReference>
<comment type="similarity">
    <text evidence="3">Belongs to the polysaccharide lyase 4 family.</text>
</comment>
<keyword evidence="7" id="KW-1015">Disulfide bond</keyword>
<keyword evidence="10" id="KW-0961">Cell wall biogenesis/degradation</keyword>
<dbReference type="OrthoDB" id="114708at2759"/>
<gene>
    <name evidence="16" type="ORF">LEMA_P002370.1</name>
</gene>
<keyword evidence="11" id="KW-0624">Polysaccharide degradation</keyword>
<feature type="domain" description="Rhamnogalacturonase B N-terminal" evidence="13">
    <location>
        <begin position="21"/>
        <end position="275"/>
    </location>
</feature>
<proteinExistence type="inferred from homology"/>
<feature type="domain" description="Rhamnogalacturonan lyase" evidence="14">
    <location>
        <begin position="369"/>
        <end position="549"/>
    </location>
</feature>
<accession>E5AE11</accession>
<feature type="signal peptide" evidence="12">
    <location>
        <begin position="1"/>
        <end position="19"/>
    </location>
</feature>
<dbReference type="InterPro" id="IPR013784">
    <property type="entry name" value="Carb-bd-like_fold"/>
</dbReference>
<reference evidence="17" key="1">
    <citation type="journal article" date="2011" name="Nat. Commun.">
        <title>Effector diversification within compartments of the Leptosphaeria maculans genome affected by Repeat-Induced Point mutations.</title>
        <authorList>
            <person name="Rouxel T."/>
            <person name="Grandaubert J."/>
            <person name="Hane J.K."/>
            <person name="Hoede C."/>
            <person name="van de Wouw A.P."/>
            <person name="Couloux A."/>
            <person name="Dominguez V."/>
            <person name="Anthouard V."/>
            <person name="Bally P."/>
            <person name="Bourras S."/>
            <person name="Cozijnsen A.J."/>
            <person name="Ciuffetti L.M."/>
            <person name="Degrave A."/>
            <person name="Dilmaghani A."/>
            <person name="Duret L."/>
            <person name="Fudal I."/>
            <person name="Goodwin S.B."/>
            <person name="Gout L."/>
            <person name="Glaser N."/>
            <person name="Linglin J."/>
            <person name="Kema G.H.J."/>
            <person name="Lapalu N."/>
            <person name="Lawrence C.B."/>
            <person name="May K."/>
            <person name="Meyer M."/>
            <person name="Ollivier B."/>
            <person name="Poulain J."/>
            <person name="Schoch C.L."/>
            <person name="Simon A."/>
            <person name="Spatafora J.W."/>
            <person name="Stachowiak A."/>
            <person name="Turgeon B.G."/>
            <person name="Tyler B.M."/>
            <person name="Vincent D."/>
            <person name="Weissenbach J."/>
            <person name="Amselem J."/>
            <person name="Quesneville H."/>
            <person name="Oliver R.P."/>
            <person name="Wincker P."/>
            <person name="Balesdent M.-H."/>
            <person name="Howlett B.J."/>
        </authorList>
    </citation>
    <scope>NUCLEOTIDE SEQUENCE [LARGE SCALE GENOMIC DNA]</scope>
    <source>
        <strain evidence="17">JN3 / isolate v23.1.3 / race Av1-4-5-6-7-8</strain>
    </source>
</reference>
<dbReference type="EMBL" id="FP929139">
    <property type="protein sequence ID" value="CBY01450.1"/>
    <property type="molecule type" value="Genomic_DNA"/>
</dbReference>
<feature type="domain" description="Rhamnogalacturonan lyase" evidence="15">
    <location>
        <begin position="295"/>
        <end position="354"/>
    </location>
</feature>
<dbReference type="PANTHER" id="PTHR36574">
    <property type="entry name" value="RHAMNOGALACTURONATE LYASE-RELATED"/>
    <property type="match status" value="1"/>
</dbReference>
<keyword evidence="9" id="KW-0119">Carbohydrate metabolism</keyword>
<dbReference type="GO" id="GO:0071555">
    <property type="term" value="P:cell wall organization"/>
    <property type="evidence" value="ECO:0007669"/>
    <property type="project" value="UniProtKB-KW"/>
</dbReference>
<dbReference type="EC" id="4.2.2.23" evidence="4"/>
<dbReference type="InterPro" id="IPR016590">
    <property type="entry name" value="Rhamnogalacturonase_B"/>
</dbReference>
<evidence type="ECO:0000256" key="5">
    <source>
        <dbReference type="ARBA" id="ARBA00022525"/>
    </source>
</evidence>
<dbReference type="GO" id="GO:0030246">
    <property type="term" value="F:carbohydrate binding"/>
    <property type="evidence" value="ECO:0007669"/>
    <property type="project" value="InterPro"/>
</dbReference>
<dbReference type="InterPro" id="IPR015364">
    <property type="entry name" value="RhgB_N"/>
</dbReference>
<dbReference type="VEuPathDB" id="FungiDB:LEMA_P002370.1"/>
<comment type="subcellular location">
    <subcellularLocation>
        <location evidence="2">Secreted</location>
    </subcellularLocation>
</comment>
<evidence type="ECO:0000256" key="10">
    <source>
        <dbReference type="ARBA" id="ARBA00023316"/>
    </source>
</evidence>
<name>E5AE11_LEPMJ</name>
<dbReference type="GO" id="GO:0045490">
    <property type="term" value="P:pectin catabolic process"/>
    <property type="evidence" value="ECO:0007669"/>
    <property type="project" value="TreeGrafter"/>
</dbReference>
<evidence type="ECO:0000256" key="11">
    <source>
        <dbReference type="ARBA" id="ARBA00023326"/>
    </source>
</evidence>
<dbReference type="InterPro" id="IPR011013">
    <property type="entry name" value="Gal_mutarotase_sf_dom"/>
</dbReference>
<evidence type="ECO:0000256" key="1">
    <source>
        <dbReference type="ARBA" id="ARBA00001324"/>
    </source>
</evidence>
<dbReference type="InterPro" id="IPR014718">
    <property type="entry name" value="GH-type_carb-bd"/>
</dbReference>
<dbReference type="AlphaFoldDB" id="E5AE11"/>
<dbReference type="GO" id="GO:0102210">
    <property type="term" value="F:rhamnogalacturonan endolyase activity"/>
    <property type="evidence" value="ECO:0007669"/>
    <property type="project" value="UniProtKB-EC"/>
</dbReference>
<evidence type="ECO:0000256" key="4">
    <source>
        <dbReference type="ARBA" id="ARBA00012437"/>
    </source>
</evidence>
<dbReference type="SUPFAM" id="SSF49452">
    <property type="entry name" value="Starch-binding domain-like"/>
    <property type="match status" value="1"/>
</dbReference>
<evidence type="ECO:0000256" key="2">
    <source>
        <dbReference type="ARBA" id="ARBA00004613"/>
    </source>
</evidence>
<evidence type="ECO:0000259" key="13">
    <source>
        <dbReference type="Pfam" id="PF09284"/>
    </source>
</evidence>
<dbReference type="InterPro" id="IPR029413">
    <property type="entry name" value="RG-lyase_II"/>
</dbReference>
<dbReference type="GO" id="GO:0005576">
    <property type="term" value="C:extracellular region"/>
    <property type="evidence" value="ECO:0007669"/>
    <property type="project" value="UniProtKB-SubCell"/>
</dbReference>
<dbReference type="HOGENOM" id="CLU_037882_1_1_1"/>
<evidence type="ECO:0000313" key="17">
    <source>
        <dbReference type="Proteomes" id="UP000002668"/>
    </source>
</evidence>
<dbReference type="InParanoid" id="E5AE11"/>
<dbReference type="Gene3D" id="2.60.120.260">
    <property type="entry name" value="Galactose-binding domain-like"/>
    <property type="match status" value="1"/>
</dbReference>
<dbReference type="RefSeq" id="XP_003844929.1">
    <property type="nucleotide sequence ID" value="XM_003844881.1"/>
</dbReference>
<dbReference type="InterPro" id="IPR029411">
    <property type="entry name" value="RG-lyase_III"/>
</dbReference>
<keyword evidence="8" id="KW-0456">Lyase</keyword>
<sequence length="558" mass="62340">MRYFAVLASLFCLLSVAFAAWGHTDDGSNYVIDTNANLVVKVSKENGDMTSIVYRGVEYNGQNGKNSQVENGLPGATVSIKNEGSNVIKVTAELGTLTHSLVFRNGNPNVYIFINKVDLSIPASRYTVRIPPGIFKRDGQADWAPEIAVAGEWGDIESYSGLTWSKHYTGRNYGRTMDYDYIGYQNANVGMYLIRSNREKSSGGPFFRSMLRRGGPDGNDLYEIFSTTQGHTEILRLGLHGPSVLAFTDNGAPPNKYLFARNAELGWVDSINIKGWVPASRRGSIYSGGVDNKKSEYKYTIGLKNKQAQYWADGNNGIWRINGVLPGTYVLTAYKNELEVAVSTVIVYPGETATPKMLVPVDPSDENPLWRIGDWDGTPQGLLNFEDTPMKPTYMHPSDYRRLHKWDQGIYRVGISNSSLFPGYLWRDINDDRRIIFLMEEKQRLHGMTIRLGVTQGQAGGRPQVSLNGKICPLNNVRPQSRNRTLTIGNYRGNNHMYEFEILASQYTADFVQEMRIEVVSDDPVIIDENGARHKGHGYLSPGFSIDCIDAILSLLYS</sequence>
<keyword evidence="5" id="KW-0964">Secreted</keyword>
<dbReference type="SUPFAM" id="SSF74650">
    <property type="entry name" value="Galactose mutarotase-like"/>
    <property type="match status" value="1"/>
</dbReference>
<dbReference type="CDD" id="cd10317">
    <property type="entry name" value="RGL4_C"/>
    <property type="match status" value="1"/>
</dbReference>
<dbReference type="SUPFAM" id="SSF49785">
    <property type="entry name" value="Galactose-binding domain-like"/>
    <property type="match status" value="1"/>
</dbReference>
<dbReference type="Proteomes" id="UP000002668">
    <property type="component" value="Genome"/>
</dbReference>
<evidence type="ECO:0000256" key="9">
    <source>
        <dbReference type="ARBA" id="ARBA00023277"/>
    </source>
</evidence>
<evidence type="ECO:0000259" key="14">
    <source>
        <dbReference type="Pfam" id="PF14683"/>
    </source>
</evidence>
<feature type="chain" id="PRO_5003193695" description="rhamnogalacturonan endolyase" evidence="12">
    <location>
        <begin position="20"/>
        <end position="558"/>
    </location>
</feature>
<evidence type="ECO:0000256" key="12">
    <source>
        <dbReference type="SAM" id="SignalP"/>
    </source>
</evidence>
<evidence type="ECO:0000256" key="8">
    <source>
        <dbReference type="ARBA" id="ARBA00023239"/>
    </source>
</evidence>
<evidence type="ECO:0000256" key="3">
    <source>
        <dbReference type="ARBA" id="ARBA00010418"/>
    </source>
</evidence>
<dbReference type="PANTHER" id="PTHR36574:SF1">
    <property type="entry name" value="RHAMNOGALACTURONATE LYASE-RELATED"/>
    <property type="match status" value="1"/>
</dbReference>
<dbReference type="CDD" id="cd10316">
    <property type="entry name" value="RGL4_M"/>
    <property type="match status" value="1"/>
</dbReference>
<keyword evidence="6 12" id="KW-0732">Signal</keyword>
<dbReference type="Gene3D" id="2.70.98.10">
    <property type="match status" value="1"/>
</dbReference>
<dbReference type="CAZy" id="PL4">
    <property type="family name" value="Polysaccharide Lyase Family 4"/>
</dbReference>
<dbReference type="OMA" id="PMKPTYM"/>
<evidence type="ECO:0000313" key="16">
    <source>
        <dbReference type="EMBL" id="CBY01450.1"/>
    </source>
</evidence>
<dbReference type="Gene3D" id="2.60.40.1120">
    <property type="entry name" value="Carboxypeptidase-like, regulatory domain"/>
    <property type="match status" value="1"/>
</dbReference>
<dbReference type="GeneID" id="13290614"/>
<dbReference type="STRING" id="985895.E5AE11"/>
<comment type="catalytic activity">
    <reaction evidence="1">
        <text>Endotype eliminative cleavage of L-alpha-rhamnopyranosyl-(1-&gt;4)-alpha-D-galactopyranosyluronic acid bonds of rhamnogalacturonan I domains in ramified hairy regions of pectin leaving L-rhamnopyranose at the reducing end and 4-deoxy-4,5-unsaturated D-galactopyranosyluronic acid at the non-reducing end.</text>
        <dbReference type="EC" id="4.2.2.23"/>
    </reaction>
</comment>
<keyword evidence="17" id="KW-1185">Reference proteome</keyword>
<protein>
    <recommendedName>
        <fullName evidence="4">rhamnogalacturonan endolyase</fullName>
        <ecNumber evidence="4">4.2.2.23</ecNumber>
    </recommendedName>
</protein>
<organism evidence="16 17">
    <name type="scientific">Leptosphaeria maculans (strain JN3 / isolate v23.1.3 / race Av1-4-5-6-7-8)</name>
    <name type="common">Blackleg fungus</name>
    <name type="synonym">Phoma lingam</name>
    <dbReference type="NCBI Taxonomy" id="985895"/>
    <lineage>
        <taxon>Eukaryota</taxon>
        <taxon>Fungi</taxon>
        <taxon>Dikarya</taxon>
        <taxon>Ascomycota</taxon>
        <taxon>Pezizomycotina</taxon>
        <taxon>Dothideomycetes</taxon>
        <taxon>Pleosporomycetidae</taxon>
        <taxon>Pleosporales</taxon>
        <taxon>Pleosporineae</taxon>
        <taxon>Leptosphaeriaceae</taxon>
        <taxon>Plenodomus</taxon>
        <taxon>Plenodomus lingam/Leptosphaeria maculans species complex</taxon>
    </lineage>
</organism>
<evidence type="ECO:0000256" key="6">
    <source>
        <dbReference type="ARBA" id="ARBA00022729"/>
    </source>
</evidence>
<dbReference type="eggNOG" id="ENOG502SKXA">
    <property type="taxonomic scope" value="Eukaryota"/>
</dbReference>
<evidence type="ECO:0000256" key="7">
    <source>
        <dbReference type="ARBA" id="ARBA00023157"/>
    </source>
</evidence>